<evidence type="ECO:0000313" key="3">
    <source>
        <dbReference type="Proteomes" id="UP000078542"/>
    </source>
</evidence>
<reference evidence="2 3" key="1">
    <citation type="submission" date="2016-03" db="EMBL/GenBank/DDBJ databases">
        <title>Cyphomyrmex costatus WGS genome.</title>
        <authorList>
            <person name="Nygaard S."/>
            <person name="Hu H."/>
            <person name="Boomsma J."/>
            <person name="Zhang G."/>
        </authorList>
    </citation>
    <scope>NUCLEOTIDE SEQUENCE [LARGE SCALE GENOMIC DNA]</scope>
    <source>
        <strain evidence="2">MS0001</strain>
        <tissue evidence="2">Whole body</tissue>
    </source>
</reference>
<dbReference type="STRING" id="456900.A0A151IPC0"/>
<name>A0A151IPC0_9HYME</name>
<organism evidence="2 3">
    <name type="scientific">Cyphomyrmex costatus</name>
    <dbReference type="NCBI Taxonomy" id="456900"/>
    <lineage>
        <taxon>Eukaryota</taxon>
        <taxon>Metazoa</taxon>
        <taxon>Ecdysozoa</taxon>
        <taxon>Arthropoda</taxon>
        <taxon>Hexapoda</taxon>
        <taxon>Insecta</taxon>
        <taxon>Pterygota</taxon>
        <taxon>Neoptera</taxon>
        <taxon>Endopterygota</taxon>
        <taxon>Hymenoptera</taxon>
        <taxon>Apocrita</taxon>
        <taxon>Aculeata</taxon>
        <taxon>Formicoidea</taxon>
        <taxon>Formicidae</taxon>
        <taxon>Myrmicinae</taxon>
        <taxon>Cyphomyrmex</taxon>
    </lineage>
</organism>
<dbReference type="EMBL" id="KQ976899">
    <property type="protein sequence ID" value="KYN07188.1"/>
    <property type="molecule type" value="Genomic_DNA"/>
</dbReference>
<sequence>MSPGCYSRLFEAFTAAKTLAQREELERQRRDPRAGRNDTARFSATSYNPTFRSEPRRDMPVPRQQSMPPAYNRSIRQPDPVVSHHNPRAVTAPKTPRDVQSTVWCRYCKYSGHEIQDCRKRRYNNARQGNLTSPPSRSDPPRTGAPPMRPIRPIETVQMEQAETPESESSD</sequence>
<gene>
    <name evidence="2" type="ORF">ALC62_01854</name>
</gene>
<accession>A0A151IPC0</accession>
<keyword evidence="3" id="KW-1185">Reference proteome</keyword>
<feature type="region of interest" description="Disordered" evidence="1">
    <location>
        <begin position="121"/>
        <end position="171"/>
    </location>
</feature>
<feature type="region of interest" description="Disordered" evidence="1">
    <location>
        <begin position="21"/>
        <end position="96"/>
    </location>
</feature>
<dbReference type="Proteomes" id="UP000078542">
    <property type="component" value="Unassembled WGS sequence"/>
</dbReference>
<protein>
    <submittedName>
        <fullName evidence="2">Uncharacterized protein</fullName>
    </submittedName>
</protein>
<feature type="compositionally biased region" description="Polar residues" evidence="1">
    <location>
        <begin position="40"/>
        <end position="51"/>
    </location>
</feature>
<proteinExistence type="predicted"/>
<feature type="compositionally biased region" description="Basic and acidic residues" evidence="1">
    <location>
        <begin position="21"/>
        <end position="39"/>
    </location>
</feature>
<evidence type="ECO:0000256" key="1">
    <source>
        <dbReference type="SAM" id="MobiDB-lite"/>
    </source>
</evidence>
<dbReference type="AlphaFoldDB" id="A0A151IPC0"/>
<evidence type="ECO:0000313" key="2">
    <source>
        <dbReference type="EMBL" id="KYN07188.1"/>
    </source>
</evidence>